<accession>A0A0K1LDL3</accession>
<dbReference type="Proteomes" id="UP000317975">
    <property type="component" value="Segment"/>
</dbReference>
<gene>
    <name evidence="2" type="ORF">FGHELIBC_00016</name>
    <name evidence="1" type="ORF">TT95_00015</name>
</gene>
<name>A0A0K1LDL3_9POXV</name>
<reference evidence="3" key="1">
    <citation type="submission" date="2015-02" db="EMBL/GenBank/DDBJ databases">
        <title>Draft genome sequence for camelpox virus strain 0408151v.</title>
        <authorList>
            <person name="Knight B.M."/>
            <person name="Bortzner J."/>
            <person name="Roberts D."/>
            <person name="Lin D."/>
            <person name="Hari K."/>
            <person name="Winegar R.A."/>
        </authorList>
    </citation>
    <scope>NUCLEOTIDE SEQUENCE [LARGE SCALE GENOMIC DNA]</scope>
</reference>
<proteinExistence type="predicted"/>
<reference evidence="1" key="2">
    <citation type="submission" date="2015-02" db="EMBL/GenBank/DDBJ databases">
        <authorList>
            <person name="Chooi Y.-H."/>
        </authorList>
    </citation>
    <scope>NUCLEOTIDE SEQUENCE</scope>
    <source>
        <strain evidence="1">0408151v</strain>
    </source>
</reference>
<protein>
    <submittedName>
        <fullName evidence="1">Uncharacterized protein</fullName>
    </submittedName>
</protein>
<evidence type="ECO:0000313" key="1">
    <source>
        <dbReference type="EMBL" id="AKU40373.1"/>
    </source>
</evidence>
<sequence length="32" mass="3875">MDIYNDKGLQTIKLFNNEFDCIRMTSENYLNM</sequence>
<reference evidence="2 4" key="3">
    <citation type="submission" date="2019-05" db="EMBL/GenBank/DDBJ databases">
        <title>The genome sequence of the first Camelpox virus case diagnosed in Israel.</title>
        <authorList>
            <person name="Israeli O."/>
            <person name="Cohen-Gihon I."/>
            <person name="Shifman O."/>
            <person name="Paran N."/>
            <person name="Melamed S."/>
            <person name="Laskar-Levy O."/>
            <person name="Zvi A."/>
            <person name="Beth-Din A."/>
        </authorList>
    </citation>
    <scope>NUCLEOTIDE SEQUENCE [LARGE SCALE GENOMIC DNA]</scope>
    <source>
        <strain evidence="2 4">Negev2016</strain>
    </source>
</reference>
<dbReference type="Proteomes" id="UP000157591">
    <property type="component" value="Segment"/>
</dbReference>
<evidence type="ECO:0000313" key="3">
    <source>
        <dbReference type="Proteomes" id="UP000157591"/>
    </source>
</evidence>
<organism evidence="1 3">
    <name type="scientific">Camelpox virus</name>
    <dbReference type="NCBI Taxonomy" id="28873"/>
    <lineage>
        <taxon>Viruses</taxon>
        <taxon>Varidnaviria</taxon>
        <taxon>Bamfordvirae</taxon>
        <taxon>Nucleocytoviricota</taxon>
        <taxon>Pokkesviricetes</taxon>
        <taxon>Chitovirales</taxon>
        <taxon>Poxviridae</taxon>
        <taxon>Chordopoxvirinae</taxon>
        <taxon>Orthopoxvirus</taxon>
        <taxon>Orthopoxvirus camelpox</taxon>
    </lineage>
</organism>
<dbReference type="EMBL" id="MK910851">
    <property type="protein sequence ID" value="QCW07317.1"/>
    <property type="molecule type" value="Genomic_DNA"/>
</dbReference>
<evidence type="ECO:0000313" key="2">
    <source>
        <dbReference type="EMBL" id="QCW07317.1"/>
    </source>
</evidence>
<dbReference type="EMBL" id="KP768318">
    <property type="protein sequence ID" value="AKU40373.1"/>
    <property type="molecule type" value="Genomic_DNA"/>
</dbReference>
<evidence type="ECO:0000313" key="4">
    <source>
        <dbReference type="Proteomes" id="UP000317975"/>
    </source>
</evidence>